<accession>A0A239C773</accession>
<organism evidence="2 3">
    <name type="scientific">Anaerovirgula multivorans</name>
    <dbReference type="NCBI Taxonomy" id="312168"/>
    <lineage>
        <taxon>Bacteria</taxon>
        <taxon>Bacillati</taxon>
        <taxon>Bacillota</taxon>
        <taxon>Clostridia</taxon>
        <taxon>Peptostreptococcales</taxon>
        <taxon>Natronincolaceae</taxon>
        <taxon>Anaerovirgula</taxon>
    </lineage>
</organism>
<keyword evidence="3" id="KW-1185">Reference proteome</keyword>
<reference evidence="2 3" key="1">
    <citation type="submission" date="2017-06" db="EMBL/GenBank/DDBJ databases">
        <authorList>
            <person name="Kim H.J."/>
            <person name="Triplett B.A."/>
        </authorList>
    </citation>
    <scope>NUCLEOTIDE SEQUENCE [LARGE SCALE GENOMIC DNA]</scope>
    <source>
        <strain evidence="2 3">SCA</strain>
    </source>
</reference>
<keyword evidence="1" id="KW-0472">Membrane</keyword>
<gene>
    <name evidence="2" type="ORF">SAMN05446037_100523</name>
</gene>
<dbReference type="AlphaFoldDB" id="A0A239C773"/>
<name>A0A239C773_9FIRM</name>
<evidence type="ECO:0000256" key="1">
    <source>
        <dbReference type="SAM" id="Phobius"/>
    </source>
</evidence>
<protein>
    <submittedName>
        <fullName evidence="2">Uncharacterized protein</fullName>
    </submittedName>
</protein>
<feature type="transmembrane region" description="Helical" evidence="1">
    <location>
        <begin position="58"/>
        <end position="77"/>
    </location>
</feature>
<evidence type="ECO:0000313" key="3">
    <source>
        <dbReference type="Proteomes" id="UP000198304"/>
    </source>
</evidence>
<proteinExistence type="predicted"/>
<dbReference type="RefSeq" id="WP_089282082.1">
    <property type="nucleotide sequence ID" value="NZ_FZOJ01000005.1"/>
</dbReference>
<feature type="transmembrane region" description="Helical" evidence="1">
    <location>
        <begin position="36"/>
        <end position="52"/>
    </location>
</feature>
<feature type="transmembrane region" description="Helical" evidence="1">
    <location>
        <begin position="295"/>
        <end position="319"/>
    </location>
</feature>
<keyword evidence="1" id="KW-1133">Transmembrane helix</keyword>
<sequence length="320" mass="37010">MINKLNSYHKKLAAHKEMDSQIKGKSTEKQEGNQKFLSIKYMMVLTVIAIFIKEITTSTVLGFAIAIIITPIVYHVIPAEDNKLKMKAEQYLKKRYKIPMKVKVVEECGNSEEDSNLLTKGKDPTGINFYIFTENNPITDAYFTSYWEKKIQEELIKYLEEKELIKKSKENQAKVFLYAETTIDLYEDYETPPPYEVLSQRVMQQEEGAYPMGITYNAIEMSKEEQTQITYHILKFIHDNKYIPTSLSLCIQNTFIKNLQPSDIEDIVKKEAINSVEEKLKKEGTTVKPKMQFDIVTMIILLFTVIVLSVGVFGLSLFIF</sequence>
<dbReference type="Proteomes" id="UP000198304">
    <property type="component" value="Unassembled WGS sequence"/>
</dbReference>
<evidence type="ECO:0000313" key="2">
    <source>
        <dbReference type="EMBL" id="SNS15518.1"/>
    </source>
</evidence>
<dbReference type="EMBL" id="FZOJ01000005">
    <property type="protein sequence ID" value="SNS15518.1"/>
    <property type="molecule type" value="Genomic_DNA"/>
</dbReference>
<keyword evidence="1" id="KW-0812">Transmembrane</keyword>